<gene>
    <name evidence="2" type="ORF">TCDM_12774</name>
</gene>
<comment type="caution">
    <text evidence="2">The sequence shown here is derived from an EMBL/GenBank/DDBJ whole genome shotgun (WGS) entry which is preliminary data.</text>
</comment>
<evidence type="ECO:0000256" key="1">
    <source>
        <dbReference type="SAM" id="MobiDB-lite"/>
    </source>
</evidence>
<sequence>MWRDAHTCTAETHGEATTRRPLKLMTALQPKQRQSTQDLFKTENHPPRRIQTPPHKIIINKRNRPLLLHTNLKIAWLPCGHTKLSVYILPGKEN</sequence>
<dbReference type="Proteomes" id="UP000017861">
    <property type="component" value="Unassembled WGS sequence"/>
</dbReference>
<dbReference type="VEuPathDB" id="TriTrypDB:TCDM_12774"/>
<dbReference type="EMBL" id="AYLP01000691">
    <property type="protein sequence ID" value="ESS55736.1"/>
    <property type="molecule type" value="Genomic_DNA"/>
</dbReference>
<accession>V5CK40</accession>
<evidence type="ECO:0000313" key="3">
    <source>
        <dbReference type="Proteomes" id="UP000017861"/>
    </source>
</evidence>
<evidence type="ECO:0000313" key="2">
    <source>
        <dbReference type="EMBL" id="ESS55736.1"/>
    </source>
</evidence>
<name>V5CK40_TRYCR</name>
<reference evidence="2 3" key="1">
    <citation type="journal article" date="2014" name="Genome Announc.">
        <title>Trypanosoma cruzi Clone Dm28c Draft Genome Sequence.</title>
        <authorList>
            <person name="Grisard E.C."/>
            <person name="Teixeira S.M."/>
            <person name="de Almeida L.G."/>
            <person name="Stoco P.H."/>
            <person name="Gerber A.L."/>
            <person name="Talavera-Lopez C."/>
            <person name="Lima O.C."/>
            <person name="Andersson B."/>
            <person name="de Vasconcelos A.T."/>
        </authorList>
    </citation>
    <scope>NUCLEOTIDE SEQUENCE [LARGE SCALE GENOMIC DNA]</scope>
    <source>
        <strain evidence="2 3">Dm28c</strain>
    </source>
</reference>
<dbReference type="AlphaFoldDB" id="V5CK40"/>
<proteinExistence type="predicted"/>
<protein>
    <submittedName>
        <fullName evidence="2">Uncharacterized protein</fullName>
    </submittedName>
</protein>
<feature type="compositionally biased region" description="Polar residues" evidence="1">
    <location>
        <begin position="29"/>
        <end position="39"/>
    </location>
</feature>
<feature type="region of interest" description="Disordered" evidence="1">
    <location>
        <begin position="28"/>
        <end position="53"/>
    </location>
</feature>
<organism evidence="2 3">
    <name type="scientific">Trypanosoma cruzi Dm28c</name>
    <dbReference type="NCBI Taxonomy" id="1416333"/>
    <lineage>
        <taxon>Eukaryota</taxon>
        <taxon>Discoba</taxon>
        <taxon>Euglenozoa</taxon>
        <taxon>Kinetoplastea</taxon>
        <taxon>Metakinetoplastina</taxon>
        <taxon>Trypanosomatida</taxon>
        <taxon>Trypanosomatidae</taxon>
        <taxon>Trypanosoma</taxon>
        <taxon>Schizotrypanum</taxon>
    </lineage>
</organism>